<dbReference type="PANTHER" id="PTHR24049">
    <property type="entry name" value="CRUMBS FAMILY MEMBER"/>
    <property type="match status" value="1"/>
</dbReference>
<feature type="disulfide bond" evidence="7">
    <location>
        <begin position="166"/>
        <end position="175"/>
    </location>
</feature>
<evidence type="ECO:0000256" key="7">
    <source>
        <dbReference type="PROSITE-ProRule" id="PRU00076"/>
    </source>
</evidence>
<dbReference type="InterPro" id="IPR013032">
    <property type="entry name" value="EGF-like_CS"/>
</dbReference>
<sequence length="356" mass="38817">PKCSEKDPCPKDYCHHEGKCKANGTEFFCDCPRGYHGKRCELDVNECDLSPCAFGKCVNTDMSGEMRGCRRRYVFQMGSYRCECDAGFIGSDCQVYRSGFECTPAGPNACRNGGFCLVEKNNNTCVCPPMYQGLYCEKDVDECAVSNLCQNGGTCINTDGGFLCLCTAAFEGDTCSINKDDCLHNKCEAGATCVDLTGSYRCECPPGRTGSFCQYNDPCVNMPCLNGRCIGDPATGNYTCACDHGYTGLYCDQDIDECAEWGEAICYNGATCVNVAGGYTCECPAGVTGASCDTLMEMCDPNPCLNNGICVDRLNHFECSCAEGPKTTALITSIQGFYHTNFRFYRTNMCRKMSIR</sequence>
<dbReference type="FunFam" id="2.10.25.10:FF:000004">
    <property type="entry name" value="Neurogenic locus notch 1"/>
    <property type="match status" value="1"/>
</dbReference>
<feature type="domain" description="EGF-like" evidence="8">
    <location>
        <begin position="48"/>
        <end position="94"/>
    </location>
</feature>
<dbReference type="InterPro" id="IPR000152">
    <property type="entry name" value="EGF-type_Asp/Asn_hydroxyl_site"/>
</dbReference>
<dbReference type="Pfam" id="PF07974">
    <property type="entry name" value="EGF_2"/>
    <property type="match status" value="1"/>
</dbReference>
<dbReference type="PROSITE" id="PS01186">
    <property type="entry name" value="EGF_2"/>
    <property type="match status" value="3"/>
</dbReference>
<feature type="disulfide bond" evidence="7">
    <location>
        <begin position="219"/>
        <end position="229"/>
    </location>
</feature>
<dbReference type="SMART" id="SM00181">
    <property type="entry name" value="EGF"/>
    <property type="match status" value="8"/>
</dbReference>
<feature type="disulfide bond" evidence="7">
    <location>
        <begin position="204"/>
        <end position="213"/>
    </location>
</feature>
<keyword evidence="2 7" id="KW-0245">EGF-like domain</keyword>
<evidence type="ECO:0000256" key="6">
    <source>
        <dbReference type="ARBA" id="ARBA00023180"/>
    </source>
</evidence>
<evidence type="ECO:0000256" key="1">
    <source>
        <dbReference type="ARBA" id="ARBA00005847"/>
    </source>
</evidence>
<feature type="domain" description="EGF-like" evidence="8">
    <location>
        <begin position="139"/>
        <end position="176"/>
    </location>
</feature>
<dbReference type="AlphaFoldDB" id="A0A3P6RML8"/>
<feature type="domain" description="EGF-like" evidence="8">
    <location>
        <begin position="215"/>
        <end position="252"/>
    </location>
</feature>
<name>A0A3P6RML8_CYLGO</name>
<evidence type="ECO:0000313" key="9">
    <source>
        <dbReference type="EMBL" id="VDK45934.1"/>
    </source>
</evidence>
<feature type="disulfide bond" evidence="7">
    <location>
        <begin position="242"/>
        <end position="251"/>
    </location>
</feature>
<dbReference type="InterPro" id="IPR001881">
    <property type="entry name" value="EGF-like_Ca-bd_dom"/>
</dbReference>
<dbReference type="Pfam" id="PF00008">
    <property type="entry name" value="EGF"/>
    <property type="match status" value="3"/>
</dbReference>
<feature type="disulfide bond" evidence="7">
    <location>
        <begin position="31"/>
        <end position="40"/>
    </location>
</feature>
<dbReference type="FunFam" id="2.10.25.10:FF:000173">
    <property type="entry name" value="Neurogenic locus notch protein 2"/>
    <property type="match status" value="1"/>
</dbReference>
<keyword evidence="3" id="KW-0732">Signal</keyword>
<keyword evidence="5 7" id="KW-1015">Disulfide bond</keyword>
<gene>
    <name evidence="9" type="ORF">CGOC_LOCUS635</name>
</gene>
<dbReference type="InterPro" id="IPR049883">
    <property type="entry name" value="NOTCH1_EGF-like"/>
</dbReference>
<dbReference type="InterPro" id="IPR000742">
    <property type="entry name" value="EGF"/>
</dbReference>
<dbReference type="Gene3D" id="2.10.25.10">
    <property type="entry name" value="Laminin"/>
    <property type="match status" value="8"/>
</dbReference>
<reference evidence="9 10" key="1">
    <citation type="submission" date="2018-11" db="EMBL/GenBank/DDBJ databases">
        <authorList>
            <consortium name="Pathogen Informatics"/>
        </authorList>
    </citation>
    <scope>NUCLEOTIDE SEQUENCE [LARGE SCALE GENOMIC DNA]</scope>
</reference>
<feature type="domain" description="EGF-like" evidence="8">
    <location>
        <begin position="254"/>
        <end position="293"/>
    </location>
</feature>
<dbReference type="GO" id="GO:0016020">
    <property type="term" value="C:membrane"/>
    <property type="evidence" value="ECO:0007669"/>
    <property type="project" value="UniProtKB-SubCell"/>
</dbReference>
<dbReference type="Pfam" id="PF12661">
    <property type="entry name" value="hEGF"/>
    <property type="match status" value="1"/>
</dbReference>
<proteinExistence type="inferred from homology"/>
<dbReference type="EMBL" id="UYRV01000955">
    <property type="protein sequence ID" value="VDK45934.1"/>
    <property type="molecule type" value="Genomic_DNA"/>
</dbReference>
<feature type="domain" description="EGF-like" evidence="8">
    <location>
        <begin position="178"/>
        <end position="214"/>
    </location>
</feature>
<feature type="domain" description="EGF-like" evidence="8">
    <location>
        <begin position="98"/>
        <end position="137"/>
    </location>
</feature>
<dbReference type="CDD" id="cd00054">
    <property type="entry name" value="EGF_CA"/>
    <property type="match status" value="3"/>
</dbReference>
<feature type="disulfide bond" evidence="7">
    <location>
        <begin position="283"/>
        <end position="292"/>
    </location>
</feature>
<feature type="disulfide bond" evidence="7">
    <location>
        <begin position="127"/>
        <end position="136"/>
    </location>
</feature>
<comment type="caution">
    <text evidence="7">Lacks conserved residue(s) required for the propagation of feature annotation.</text>
</comment>
<evidence type="ECO:0000259" key="8">
    <source>
        <dbReference type="PROSITE" id="PS50026"/>
    </source>
</evidence>
<evidence type="ECO:0000256" key="5">
    <source>
        <dbReference type="ARBA" id="ARBA00023157"/>
    </source>
</evidence>
<dbReference type="SUPFAM" id="SSF57196">
    <property type="entry name" value="EGF/Laminin"/>
    <property type="match status" value="3"/>
</dbReference>
<evidence type="ECO:0000256" key="3">
    <source>
        <dbReference type="ARBA" id="ARBA00022729"/>
    </source>
</evidence>
<dbReference type="PROSITE" id="PS00010">
    <property type="entry name" value="ASX_HYDROXYL"/>
    <property type="match status" value="4"/>
</dbReference>
<keyword evidence="10" id="KW-1185">Reference proteome</keyword>
<evidence type="ECO:0000313" key="10">
    <source>
        <dbReference type="Proteomes" id="UP000271889"/>
    </source>
</evidence>
<feature type="non-terminal residue" evidence="9">
    <location>
        <position position="1"/>
    </location>
</feature>
<organism evidence="9 10">
    <name type="scientific">Cylicostephanus goldi</name>
    <name type="common">Nematode worm</name>
    <dbReference type="NCBI Taxonomy" id="71465"/>
    <lineage>
        <taxon>Eukaryota</taxon>
        <taxon>Metazoa</taxon>
        <taxon>Ecdysozoa</taxon>
        <taxon>Nematoda</taxon>
        <taxon>Chromadorea</taxon>
        <taxon>Rhabditida</taxon>
        <taxon>Rhabditina</taxon>
        <taxon>Rhabditomorpha</taxon>
        <taxon>Strongyloidea</taxon>
        <taxon>Strongylidae</taxon>
        <taxon>Cylicostephanus</taxon>
    </lineage>
</organism>
<dbReference type="SMART" id="SM00179">
    <property type="entry name" value="EGF_CA"/>
    <property type="match status" value="7"/>
</dbReference>
<dbReference type="FunFam" id="2.10.25.10:FF:000471">
    <property type="entry name" value="Protein lin-12"/>
    <property type="match status" value="1"/>
</dbReference>
<dbReference type="InterPro" id="IPR018097">
    <property type="entry name" value="EGF_Ca-bd_CS"/>
</dbReference>
<keyword evidence="6" id="KW-0325">Glycoprotein</keyword>
<comment type="similarity">
    <text evidence="1">Belongs to the NOTCH family.</text>
</comment>
<dbReference type="GO" id="GO:0005509">
    <property type="term" value="F:calcium ion binding"/>
    <property type="evidence" value="ECO:0007669"/>
    <property type="project" value="InterPro"/>
</dbReference>
<dbReference type="PROSITE" id="PS01187">
    <property type="entry name" value="EGF_CA"/>
    <property type="match status" value="1"/>
</dbReference>
<dbReference type="Proteomes" id="UP000271889">
    <property type="component" value="Unassembled WGS sequence"/>
</dbReference>
<dbReference type="PRINTS" id="PR00010">
    <property type="entry name" value="EGFBLOOD"/>
</dbReference>
<protein>
    <recommendedName>
        <fullName evidence="8">EGF-like domain-containing protein</fullName>
    </recommendedName>
</protein>
<dbReference type="PROSITE" id="PS00022">
    <property type="entry name" value="EGF_1"/>
    <property type="match status" value="7"/>
</dbReference>
<feature type="domain" description="EGF-like" evidence="8">
    <location>
        <begin position="5"/>
        <end position="41"/>
    </location>
</feature>
<feature type="domain" description="EGF-like" evidence="8">
    <location>
        <begin position="295"/>
        <end position="333"/>
    </location>
</feature>
<evidence type="ECO:0000256" key="2">
    <source>
        <dbReference type="ARBA" id="ARBA00022536"/>
    </source>
</evidence>
<dbReference type="OrthoDB" id="430340at2759"/>
<feature type="disulfide bond" evidence="7">
    <location>
        <begin position="84"/>
        <end position="93"/>
    </location>
</feature>
<accession>A0A3P6RML8</accession>
<keyword evidence="4" id="KW-0677">Repeat</keyword>
<dbReference type="InterPro" id="IPR051022">
    <property type="entry name" value="Notch_Cell-Fate_Det"/>
</dbReference>
<dbReference type="PROSITE" id="PS50026">
    <property type="entry name" value="EGF_3"/>
    <property type="match status" value="8"/>
</dbReference>
<dbReference type="InterPro" id="IPR013111">
    <property type="entry name" value="EGF_extracell"/>
</dbReference>
<dbReference type="SUPFAM" id="SSF57184">
    <property type="entry name" value="Growth factor receptor domain"/>
    <property type="match status" value="1"/>
</dbReference>
<dbReference type="Pfam" id="PF07645">
    <property type="entry name" value="EGF_CA"/>
    <property type="match status" value="2"/>
</dbReference>
<dbReference type="InterPro" id="IPR009030">
    <property type="entry name" value="Growth_fac_rcpt_cys_sf"/>
</dbReference>
<evidence type="ECO:0000256" key="4">
    <source>
        <dbReference type="ARBA" id="ARBA00022737"/>
    </source>
</evidence>